<evidence type="ECO:0000256" key="2">
    <source>
        <dbReference type="SAM" id="Phobius"/>
    </source>
</evidence>
<dbReference type="GO" id="GO:0016787">
    <property type="term" value="F:hydrolase activity"/>
    <property type="evidence" value="ECO:0007669"/>
    <property type="project" value="UniProtKB-KW"/>
</dbReference>
<evidence type="ECO:0000313" key="4">
    <source>
        <dbReference type="Proteomes" id="UP000705379"/>
    </source>
</evidence>
<gene>
    <name evidence="3" type="ORF">DYI23_15345</name>
</gene>
<dbReference type="Proteomes" id="UP000705379">
    <property type="component" value="Unassembled WGS sequence"/>
</dbReference>
<dbReference type="Pfam" id="PF00702">
    <property type="entry name" value="Hydrolase"/>
    <property type="match status" value="1"/>
</dbReference>
<feature type="transmembrane region" description="Helical" evidence="2">
    <location>
        <begin position="123"/>
        <end position="140"/>
    </location>
</feature>
<feature type="transmembrane region" description="Helical" evidence="2">
    <location>
        <begin position="161"/>
        <end position="179"/>
    </location>
</feature>
<keyword evidence="2" id="KW-0812">Transmembrane</keyword>
<dbReference type="AlphaFoldDB" id="A0A944CED8"/>
<keyword evidence="2" id="KW-0472">Membrane</keyword>
<comment type="caution">
    <text evidence="3">The sequence shown here is derived from an EMBL/GenBank/DDBJ whole genome shotgun (WGS) entry which is preliminary data.</text>
</comment>
<dbReference type="Gene3D" id="3.40.50.1000">
    <property type="entry name" value="HAD superfamily/HAD-like"/>
    <property type="match status" value="1"/>
</dbReference>
<sequence length="537" mass="56395">MLFSRNVRSPSLLPDSDFPFQASLMTAIRFNVLSRLLTGACALLFALSLILTVLSAIRGPLLPGATIELISLIVALASGAGLLAWQIAGDLRRKLDVASLAVTTLSLAAAGAFYLSGTDPEQIINPLFSAVCLASGRAVANAARQRFPDTAGQDEMSALRQAYGALTLALVSLIGWWVFSGPFDGLTAGTAALALAWPYAPEFTKALMLQTGIRKAHDIGVELNGADALAAIATSTAVAFDNPTLLADDQCVVTDVHAFDKGSERLLAVAATTERYARHPIGAAIRSISEDWSLPRNAPDEWEEVSGLGAVALINRRSVAVGNTALMAQLKVDCFMANSLCKPLQAAGKTCVIVSVGERAVGILGLQGTPHPQAHDLIKRLKQMGIESLLVTGTHLQTAEAIATNLEIGNVTGDIRQRDRFAVAQSRFSQAEGLYVGIGASDRRGVFALSSETRSEAVLLATLPEGQLEALADLLTMASRTDEQTRLVRGFNLALRALAGLLGAAALVPATAAPVVFVVGLLGSALIADKLANRLKF</sequence>
<dbReference type="SUPFAM" id="SSF81660">
    <property type="entry name" value="Metal cation-transporting ATPase, ATP-binding domain N"/>
    <property type="match status" value="1"/>
</dbReference>
<feature type="transmembrane region" description="Helical" evidence="2">
    <location>
        <begin position="69"/>
        <end position="85"/>
    </location>
</feature>
<dbReference type="InterPro" id="IPR023214">
    <property type="entry name" value="HAD_sf"/>
</dbReference>
<dbReference type="SUPFAM" id="SSF56784">
    <property type="entry name" value="HAD-like"/>
    <property type="match status" value="1"/>
</dbReference>
<protein>
    <submittedName>
        <fullName evidence="3">HAD family hydrolase</fullName>
    </submittedName>
</protein>
<reference evidence="3" key="1">
    <citation type="submission" date="2018-08" db="EMBL/GenBank/DDBJ databases">
        <authorList>
            <person name="Jin W."/>
            <person name="Wang H."/>
            <person name="Yang Y."/>
            <person name="Li M."/>
            <person name="Liu J."/>
        </authorList>
    </citation>
    <scope>NUCLEOTIDE SEQUENCE</scope>
    <source>
        <strain evidence="3">AESS21</strain>
    </source>
</reference>
<dbReference type="GO" id="GO:0000166">
    <property type="term" value="F:nucleotide binding"/>
    <property type="evidence" value="ECO:0007669"/>
    <property type="project" value="InterPro"/>
</dbReference>
<evidence type="ECO:0000256" key="1">
    <source>
        <dbReference type="ARBA" id="ARBA00022723"/>
    </source>
</evidence>
<feature type="transmembrane region" description="Helical" evidence="2">
    <location>
        <begin position="36"/>
        <end position="57"/>
    </location>
</feature>
<organism evidence="3 4">
    <name type="scientific">Roseibium polysiphoniae</name>
    <dbReference type="NCBI Taxonomy" id="2571221"/>
    <lineage>
        <taxon>Bacteria</taxon>
        <taxon>Pseudomonadati</taxon>
        <taxon>Pseudomonadota</taxon>
        <taxon>Alphaproteobacteria</taxon>
        <taxon>Hyphomicrobiales</taxon>
        <taxon>Stappiaceae</taxon>
        <taxon>Roseibium</taxon>
    </lineage>
</organism>
<dbReference type="PANTHER" id="PTHR46594:SF4">
    <property type="entry name" value="P-TYPE CATION-TRANSPORTING ATPASE"/>
    <property type="match status" value="1"/>
</dbReference>
<keyword evidence="1" id="KW-0479">Metal-binding</keyword>
<keyword evidence="3" id="KW-0378">Hydrolase</keyword>
<feature type="transmembrane region" description="Helical" evidence="2">
    <location>
        <begin position="514"/>
        <end position="532"/>
    </location>
</feature>
<accession>A0A944CED8</accession>
<keyword evidence="2" id="KW-1133">Transmembrane helix</keyword>
<evidence type="ECO:0000313" key="3">
    <source>
        <dbReference type="EMBL" id="MBS8261600.1"/>
    </source>
</evidence>
<feature type="transmembrane region" description="Helical" evidence="2">
    <location>
        <begin position="97"/>
        <end position="117"/>
    </location>
</feature>
<dbReference type="EMBL" id="QTKU01000004">
    <property type="protein sequence ID" value="MBS8261600.1"/>
    <property type="molecule type" value="Genomic_DNA"/>
</dbReference>
<dbReference type="InterPro" id="IPR036412">
    <property type="entry name" value="HAD-like_sf"/>
</dbReference>
<dbReference type="PANTHER" id="PTHR46594">
    <property type="entry name" value="P-TYPE CATION-TRANSPORTING ATPASE"/>
    <property type="match status" value="1"/>
</dbReference>
<dbReference type="InterPro" id="IPR023299">
    <property type="entry name" value="ATPase_P-typ_cyto_dom_N"/>
</dbReference>
<dbReference type="Gene3D" id="3.40.1110.10">
    <property type="entry name" value="Calcium-transporting ATPase, cytoplasmic domain N"/>
    <property type="match status" value="1"/>
</dbReference>
<name>A0A944CED8_9HYPH</name>
<proteinExistence type="predicted"/>
<dbReference type="GO" id="GO:0046872">
    <property type="term" value="F:metal ion binding"/>
    <property type="evidence" value="ECO:0007669"/>
    <property type="project" value="UniProtKB-KW"/>
</dbReference>
<reference evidence="3" key="2">
    <citation type="journal article" date="2021" name="Microorganisms">
        <title>Bacterial Dimethylsulfoniopropionate Biosynthesis in the East China Sea.</title>
        <authorList>
            <person name="Liu J."/>
            <person name="Zhang Y."/>
            <person name="Liu J."/>
            <person name="Zhong H."/>
            <person name="Williams B.T."/>
            <person name="Zheng Y."/>
            <person name="Curson A.R.J."/>
            <person name="Sun C."/>
            <person name="Sun H."/>
            <person name="Song D."/>
            <person name="Wagner Mackenzie B."/>
            <person name="Bermejo Martinez A."/>
            <person name="Todd J.D."/>
            <person name="Zhang X.H."/>
        </authorList>
    </citation>
    <scope>NUCLEOTIDE SEQUENCE</scope>
    <source>
        <strain evidence="3">AESS21</strain>
    </source>
</reference>